<reference evidence="2 3" key="1">
    <citation type="submission" date="2018-03" db="EMBL/GenBank/DDBJ databases">
        <authorList>
            <person name="Keele B.F."/>
        </authorList>
    </citation>
    <scope>NUCLEOTIDE SEQUENCE [LARGE SCALE GENOMIC DNA]</scope>
    <source>
        <strain evidence="2 3">CECT 8599</strain>
    </source>
</reference>
<dbReference type="RefSeq" id="WP_146188198.1">
    <property type="nucleotide sequence ID" value="NZ_OMOR01000001.1"/>
</dbReference>
<keyword evidence="1" id="KW-0732">Signal</keyword>
<evidence type="ECO:0000313" key="2">
    <source>
        <dbReference type="EMBL" id="SPH20832.1"/>
    </source>
</evidence>
<protein>
    <submittedName>
        <fullName evidence="2">Uncharacterized protein</fullName>
    </submittedName>
</protein>
<feature type="chain" id="PRO_5015354654" evidence="1">
    <location>
        <begin position="21"/>
        <end position="187"/>
    </location>
</feature>
<evidence type="ECO:0000313" key="3">
    <source>
        <dbReference type="Proteomes" id="UP000244880"/>
    </source>
</evidence>
<feature type="signal peptide" evidence="1">
    <location>
        <begin position="1"/>
        <end position="20"/>
    </location>
</feature>
<dbReference type="PROSITE" id="PS51257">
    <property type="entry name" value="PROKAR_LIPOPROTEIN"/>
    <property type="match status" value="1"/>
</dbReference>
<proteinExistence type="predicted"/>
<name>A0A2R8BCK8_9RHOB</name>
<organism evidence="2 3">
    <name type="scientific">Ascidiaceihabitans donghaensis</name>
    <dbReference type="NCBI Taxonomy" id="1510460"/>
    <lineage>
        <taxon>Bacteria</taxon>
        <taxon>Pseudomonadati</taxon>
        <taxon>Pseudomonadota</taxon>
        <taxon>Alphaproteobacteria</taxon>
        <taxon>Rhodobacterales</taxon>
        <taxon>Paracoccaceae</taxon>
        <taxon>Ascidiaceihabitans</taxon>
    </lineage>
</organism>
<accession>A0A2R8BCK8</accession>
<gene>
    <name evidence="2" type="ORF">ASD8599_01573</name>
</gene>
<sequence length="187" mass="20728">MSRLLLVGFFLFLVSCGLSNNVQNLESTSTTLQKQSNGSFQLSANLTYTGLSPICILNPQGISLVRVADKREVVRLDTPFDAESDFPYGVLEIDETLKAEISITVLRRDTSMVVSALISKNDYFDASGQSLNRRVPIPFKSTDEFEARLLIQPVRCSAVAKSPELNLANSNYLNTIFSDKSVTFQFD</sequence>
<dbReference type="EMBL" id="OMOR01000001">
    <property type="protein sequence ID" value="SPH20832.1"/>
    <property type="molecule type" value="Genomic_DNA"/>
</dbReference>
<keyword evidence="3" id="KW-1185">Reference proteome</keyword>
<dbReference type="AlphaFoldDB" id="A0A2R8BCK8"/>
<dbReference type="Proteomes" id="UP000244880">
    <property type="component" value="Unassembled WGS sequence"/>
</dbReference>
<evidence type="ECO:0000256" key="1">
    <source>
        <dbReference type="SAM" id="SignalP"/>
    </source>
</evidence>